<protein>
    <submittedName>
        <fullName evidence="5">Lrp/AsnC family transcriptional regulator</fullName>
    </submittedName>
</protein>
<dbReference type="AlphaFoldDB" id="A0A4U7MY15"/>
<dbReference type="PROSITE" id="PS50956">
    <property type="entry name" value="HTH_ASNC_2"/>
    <property type="match status" value="1"/>
</dbReference>
<dbReference type="GO" id="GO:0043200">
    <property type="term" value="P:response to amino acid"/>
    <property type="evidence" value="ECO:0007669"/>
    <property type="project" value="TreeGrafter"/>
</dbReference>
<keyword evidence="3" id="KW-0804">Transcription</keyword>
<dbReference type="InterPro" id="IPR019887">
    <property type="entry name" value="Tscrpt_reg_AsnC/Lrp_C"/>
</dbReference>
<dbReference type="SUPFAM" id="SSF46785">
    <property type="entry name" value="Winged helix' DNA-binding domain"/>
    <property type="match status" value="1"/>
</dbReference>
<dbReference type="EMBL" id="SULI01000016">
    <property type="protein sequence ID" value="TKZ18129.1"/>
    <property type="molecule type" value="Genomic_DNA"/>
</dbReference>
<accession>A0A4U7MY15</accession>
<gene>
    <name evidence="5" type="ORF">FAP39_12475</name>
</gene>
<dbReference type="PRINTS" id="PR00033">
    <property type="entry name" value="HTHASNC"/>
</dbReference>
<dbReference type="SUPFAM" id="SSF54909">
    <property type="entry name" value="Dimeric alpha+beta barrel"/>
    <property type="match status" value="1"/>
</dbReference>
<dbReference type="InterPro" id="IPR036388">
    <property type="entry name" value="WH-like_DNA-bd_sf"/>
</dbReference>
<proteinExistence type="predicted"/>
<keyword evidence="1" id="KW-0805">Transcription regulation</keyword>
<dbReference type="InterPro" id="IPR019885">
    <property type="entry name" value="Tscrpt_reg_HTH_AsnC-type_CS"/>
</dbReference>
<dbReference type="InterPro" id="IPR036390">
    <property type="entry name" value="WH_DNA-bd_sf"/>
</dbReference>
<evidence type="ECO:0000256" key="1">
    <source>
        <dbReference type="ARBA" id="ARBA00023015"/>
    </source>
</evidence>
<dbReference type="Gene3D" id="3.30.70.920">
    <property type="match status" value="1"/>
</dbReference>
<evidence type="ECO:0000259" key="4">
    <source>
        <dbReference type="PROSITE" id="PS50956"/>
    </source>
</evidence>
<dbReference type="Pfam" id="PF01037">
    <property type="entry name" value="AsnC_trans_reg"/>
    <property type="match status" value="1"/>
</dbReference>
<dbReference type="InterPro" id="IPR000485">
    <property type="entry name" value="AsnC-type_HTH_dom"/>
</dbReference>
<dbReference type="GO" id="GO:0006355">
    <property type="term" value="P:regulation of DNA-templated transcription"/>
    <property type="evidence" value="ECO:0007669"/>
    <property type="project" value="UniProtKB-ARBA"/>
</dbReference>
<dbReference type="InterPro" id="IPR019888">
    <property type="entry name" value="Tscrpt_reg_AsnC-like"/>
</dbReference>
<dbReference type="InterPro" id="IPR011991">
    <property type="entry name" value="ArsR-like_HTH"/>
</dbReference>
<dbReference type="OrthoDB" id="9803143at2"/>
<evidence type="ECO:0000256" key="2">
    <source>
        <dbReference type="ARBA" id="ARBA00023125"/>
    </source>
</evidence>
<dbReference type="Proteomes" id="UP000306575">
    <property type="component" value="Unassembled WGS sequence"/>
</dbReference>
<evidence type="ECO:0000313" key="6">
    <source>
        <dbReference type="Proteomes" id="UP000306575"/>
    </source>
</evidence>
<sequence>MLRLDARDIQILSILSQEGRVSNAQLARRVNLSATPCWQRVQKLEQAGVISGHHAAVQLGRAFNSVTMFVTIGLVDQKPATEQAFEHHIQDIPNVIGCWSIGGQVDYLLQVITRDVPDYQALMEALLGAGIGIQSYFSHLVLNDVKTPSSHAMVALMATWSMDEV</sequence>
<evidence type="ECO:0000256" key="3">
    <source>
        <dbReference type="ARBA" id="ARBA00023163"/>
    </source>
</evidence>
<dbReference type="Gene3D" id="1.10.10.10">
    <property type="entry name" value="Winged helix-like DNA-binding domain superfamily/Winged helix DNA-binding domain"/>
    <property type="match status" value="1"/>
</dbReference>
<dbReference type="PROSITE" id="PS00519">
    <property type="entry name" value="HTH_ASNC_1"/>
    <property type="match status" value="1"/>
</dbReference>
<reference evidence="5 6" key="1">
    <citation type="submission" date="2019-04" db="EMBL/GenBank/DDBJ databases">
        <title>Genome sequence of Pelagicola litoralis CL-ES2.</title>
        <authorList>
            <person name="Cao J."/>
        </authorList>
    </citation>
    <scope>NUCLEOTIDE SEQUENCE [LARGE SCALE GENOMIC DNA]</scope>
    <source>
        <strain evidence="5 6">CL-ES2</strain>
    </source>
</reference>
<dbReference type="InterPro" id="IPR011008">
    <property type="entry name" value="Dimeric_a/b-barrel"/>
</dbReference>
<dbReference type="Pfam" id="PF13412">
    <property type="entry name" value="HTH_24"/>
    <property type="match status" value="1"/>
</dbReference>
<comment type="caution">
    <text evidence="5">The sequence shown here is derived from an EMBL/GenBank/DDBJ whole genome shotgun (WGS) entry which is preliminary data.</text>
</comment>
<dbReference type="CDD" id="cd00090">
    <property type="entry name" value="HTH_ARSR"/>
    <property type="match status" value="1"/>
</dbReference>
<dbReference type="RefSeq" id="WP_138016735.1">
    <property type="nucleotide sequence ID" value="NZ_SULI01000016.1"/>
</dbReference>
<evidence type="ECO:0000313" key="5">
    <source>
        <dbReference type="EMBL" id="TKZ18129.1"/>
    </source>
</evidence>
<keyword evidence="2" id="KW-0238">DNA-binding</keyword>
<feature type="domain" description="HTH asnC-type" evidence="4">
    <location>
        <begin position="4"/>
        <end position="75"/>
    </location>
</feature>
<organism evidence="5 6">
    <name type="scientific">Shimia litoralis</name>
    <dbReference type="NCBI Taxonomy" id="420403"/>
    <lineage>
        <taxon>Bacteria</taxon>
        <taxon>Pseudomonadati</taxon>
        <taxon>Pseudomonadota</taxon>
        <taxon>Alphaproteobacteria</taxon>
        <taxon>Rhodobacterales</taxon>
        <taxon>Roseobacteraceae</taxon>
    </lineage>
</organism>
<dbReference type="PANTHER" id="PTHR30154:SF34">
    <property type="entry name" value="TRANSCRIPTIONAL REGULATOR AZLB"/>
    <property type="match status" value="1"/>
</dbReference>
<name>A0A4U7MY15_9RHOB</name>
<dbReference type="PANTHER" id="PTHR30154">
    <property type="entry name" value="LEUCINE-RESPONSIVE REGULATORY PROTEIN"/>
    <property type="match status" value="1"/>
</dbReference>
<dbReference type="GO" id="GO:0043565">
    <property type="term" value="F:sequence-specific DNA binding"/>
    <property type="evidence" value="ECO:0007669"/>
    <property type="project" value="InterPro"/>
</dbReference>
<keyword evidence="6" id="KW-1185">Reference proteome</keyword>
<dbReference type="GO" id="GO:0005829">
    <property type="term" value="C:cytosol"/>
    <property type="evidence" value="ECO:0007669"/>
    <property type="project" value="TreeGrafter"/>
</dbReference>
<dbReference type="SMART" id="SM00344">
    <property type="entry name" value="HTH_ASNC"/>
    <property type="match status" value="1"/>
</dbReference>